<feature type="transmembrane region" description="Helical" evidence="2">
    <location>
        <begin position="397"/>
        <end position="417"/>
    </location>
</feature>
<keyword evidence="2" id="KW-0812">Transmembrane</keyword>
<name>A0ABU2GYS6_9ACTN</name>
<feature type="transmembrane region" description="Helical" evidence="2">
    <location>
        <begin position="73"/>
        <end position="94"/>
    </location>
</feature>
<feature type="transmembrane region" description="Helical" evidence="2">
    <location>
        <begin position="124"/>
        <end position="147"/>
    </location>
</feature>
<feature type="transmembrane region" description="Helical" evidence="2">
    <location>
        <begin position="319"/>
        <end position="341"/>
    </location>
</feature>
<feature type="transmembrane region" description="Helical" evidence="2">
    <location>
        <begin position="423"/>
        <end position="441"/>
    </location>
</feature>
<proteinExistence type="predicted"/>
<feature type="transmembrane region" description="Helical" evidence="2">
    <location>
        <begin position="208"/>
        <end position="229"/>
    </location>
</feature>
<evidence type="ECO:0000256" key="2">
    <source>
        <dbReference type="SAM" id="Phobius"/>
    </source>
</evidence>
<feature type="domain" description="Acyltransferase 3" evidence="3">
    <location>
        <begin position="34"/>
        <end position="353"/>
    </location>
</feature>
<dbReference type="InterPro" id="IPR002656">
    <property type="entry name" value="Acyl_transf_3_dom"/>
</dbReference>
<feature type="transmembrane region" description="Helical" evidence="2">
    <location>
        <begin position="236"/>
        <end position="258"/>
    </location>
</feature>
<dbReference type="EMBL" id="JAVLUS010000029">
    <property type="protein sequence ID" value="MDS1116618.1"/>
    <property type="molecule type" value="Genomic_DNA"/>
</dbReference>
<dbReference type="GO" id="GO:0016746">
    <property type="term" value="F:acyltransferase activity"/>
    <property type="evidence" value="ECO:0007669"/>
    <property type="project" value="UniProtKB-KW"/>
</dbReference>
<evidence type="ECO:0000313" key="5">
    <source>
        <dbReference type="Proteomes" id="UP001265083"/>
    </source>
</evidence>
<feature type="transmembrane region" description="Helical" evidence="2">
    <location>
        <begin position="153"/>
        <end position="171"/>
    </location>
</feature>
<feature type="transmembrane region" description="Helical" evidence="2">
    <location>
        <begin position="36"/>
        <end position="53"/>
    </location>
</feature>
<feature type="region of interest" description="Disordered" evidence="1">
    <location>
        <begin position="1"/>
        <end position="22"/>
    </location>
</feature>
<accession>A0ABU2GYS6</accession>
<comment type="caution">
    <text evidence="4">The sequence shown here is derived from an EMBL/GenBank/DDBJ whole genome shotgun (WGS) entry which is preliminary data.</text>
</comment>
<keyword evidence="4" id="KW-0808">Transferase</keyword>
<dbReference type="Proteomes" id="UP001265083">
    <property type="component" value="Unassembled WGS sequence"/>
</dbReference>
<keyword evidence="5" id="KW-1185">Reference proteome</keyword>
<reference evidence="4 5" key="1">
    <citation type="submission" date="2023-08" db="EMBL/GenBank/DDBJ databases">
        <title>Bioegradation of LLDPE and BLDPE plastic by marine bacteria from coast plastic debris.</title>
        <authorList>
            <person name="Rong Z."/>
        </authorList>
    </citation>
    <scope>NUCLEOTIDE SEQUENCE [LARGE SCALE GENOMIC DNA]</scope>
    <source>
        <strain evidence="4 5">Z-2</strain>
    </source>
</reference>
<keyword evidence="4" id="KW-0012">Acyltransferase</keyword>
<evidence type="ECO:0000256" key="1">
    <source>
        <dbReference type="SAM" id="MobiDB-lite"/>
    </source>
</evidence>
<dbReference type="EC" id="2.3.1.-" evidence="4"/>
<feature type="region of interest" description="Disordered" evidence="1">
    <location>
        <begin position="448"/>
        <end position="494"/>
    </location>
</feature>
<evidence type="ECO:0000259" key="3">
    <source>
        <dbReference type="Pfam" id="PF01757"/>
    </source>
</evidence>
<keyword evidence="2" id="KW-0472">Membrane</keyword>
<dbReference type="Pfam" id="PF01757">
    <property type="entry name" value="Acyl_transf_3"/>
    <property type="match status" value="1"/>
</dbReference>
<evidence type="ECO:0000313" key="4">
    <source>
        <dbReference type="EMBL" id="MDS1116618.1"/>
    </source>
</evidence>
<feature type="transmembrane region" description="Helical" evidence="2">
    <location>
        <begin position="353"/>
        <end position="376"/>
    </location>
</feature>
<keyword evidence="2" id="KW-1133">Transmembrane helix</keyword>
<gene>
    <name evidence="4" type="ORF">RD149_22990</name>
</gene>
<sequence>MLTTSPRRTDGKSPGSLPTPHELAALTGDRDRVIDLIRICSLLVVVAGHSIMLTVDTSDGAIRLGNTLGDVPILQPATWLLQVLPLFFFAGAAASTRGWMSRGDDTPAAGHWLFTRTQRLLRPLGWYLGAVLVVLTGLTTVGLGAAADVVARLGVQLLWFLGAYLLVLAVVPLLQRIRTPQHLVVALGTCWGSTAVIDAIRLTDGPSWLAYLNFLTVWTIPAVLGVAYAKRILHPATAAAVSIVFLILDVGLVHWGPYEVSLVTVPGQQLSNMSPPSLLLAGHAIVLCAGAIAVRRVPARIADRPRIWWWVVLGNRGAMTLYLWHLPVLAAIIVGGAVAGLDRADVHSASFPVVVGVQTMLLLALMVPVVAMLSPLENRPLRWWDDPVARRSGRVRDAVLLAVLVCLGVAVLMVSRYGLLGDGIGWLIAAIACAVLARCLAVRPARRERPEPLTGDDASLQVSASRRSTTLDGSHRRRRRSTSSRFSAPEQPSA</sequence>
<protein>
    <submittedName>
        <fullName evidence="4">Acyltransferase</fullName>
        <ecNumber evidence="4">2.3.1.-</ecNumber>
    </submittedName>
</protein>
<feature type="transmembrane region" description="Helical" evidence="2">
    <location>
        <begin position="183"/>
        <end position="202"/>
    </location>
</feature>
<organism evidence="4 5">
    <name type="scientific">Gordonia westfalica</name>
    <dbReference type="NCBI Taxonomy" id="158898"/>
    <lineage>
        <taxon>Bacteria</taxon>
        <taxon>Bacillati</taxon>
        <taxon>Actinomycetota</taxon>
        <taxon>Actinomycetes</taxon>
        <taxon>Mycobacteriales</taxon>
        <taxon>Gordoniaceae</taxon>
        <taxon>Gordonia</taxon>
    </lineage>
</organism>
<dbReference type="RefSeq" id="WP_310952365.1">
    <property type="nucleotide sequence ID" value="NZ_JAVLUS010000029.1"/>
</dbReference>
<feature type="transmembrane region" description="Helical" evidence="2">
    <location>
        <begin position="278"/>
        <end position="298"/>
    </location>
</feature>
<feature type="compositionally biased region" description="Polar residues" evidence="1">
    <location>
        <begin position="460"/>
        <end position="472"/>
    </location>
</feature>